<reference evidence="6" key="1">
    <citation type="journal article" date="2019" name="Int. J. Syst. Evol. Microbiol.">
        <title>The Global Catalogue of Microorganisms (GCM) 10K type strain sequencing project: providing services to taxonomists for standard genome sequencing and annotation.</title>
        <authorList>
            <consortium name="The Broad Institute Genomics Platform"/>
            <consortium name="The Broad Institute Genome Sequencing Center for Infectious Disease"/>
            <person name="Wu L."/>
            <person name="Ma J."/>
        </authorList>
    </citation>
    <scope>NUCLEOTIDE SEQUENCE [LARGE SCALE GENOMIC DNA]</scope>
    <source>
        <strain evidence="6">CCUG 62763</strain>
    </source>
</reference>
<dbReference type="InterPro" id="IPR025847">
    <property type="entry name" value="MEDS_domain"/>
</dbReference>
<sequence length="346" mass="36504">MVLHGSRRTGGEPGDGAVRRDGSAAAGHDAHDAGSLPPAGSRHDALVYDTADDVAAAAAPWLLEGLEAGDAAVIATGPGTAGPLWEAVGRDPRVVVVERHRLYRSRTPTAITAFRRFAEQHAASGRLVRCVGEVDFGATPADWREWQAYESVINDAFAPLPLWGLCVFSSALPDPLLTSALHTHPGVVTPDGRAANPDYVDPAAYLRALPVPDEPLEATAPALADDDITDYAGLRHAVRAHLDSVDGPADVLEDFLMAVDEMTSNAVRHGSPPAGLRLWTAPGRLVATVRDSGRGLDDPFAGYGPAHGEDLSHGGMGLWLARQLCDHVAIRRDDAGTSVRLSTSWT</sequence>
<feature type="compositionally biased region" description="Basic and acidic residues" evidence="2">
    <location>
        <begin position="17"/>
        <end position="32"/>
    </location>
</feature>
<keyword evidence="1" id="KW-0723">Serine/threonine-protein kinase</keyword>
<dbReference type="SUPFAM" id="SSF55874">
    <property type="entry name" value="ATPase domain of HSP90 chaperone/DNA topoisomerase II/histidine kinase"/>
    <property type="match status" value="1"/>
</dbReference>
<evidence type="ECO:0000259" key="4">
    <source>
        <dbReference type="Pfam" id="PF14417"/>
    </source>
</evidence>
<name>A0ABV9LG13_9ACTN</name>
<proteinExistence type="predicted"/>
<organism evidence="5 6">
    <name type="scientific">Geodermatophilus arenarius</name>
    <dbReference type="NCBI Taxonomy" id="1137990"/>
    <lineage>
        <taxon>Bacteria</taxon>
        <taxon>Bacillati</taxon>
        <taxon>Actinomycetota</taxon>
        <taxon>Actinomycetes</taxon>
        <taxon>Geodermatophilales</taxon>
        <taxon>Geodermatophilaceae</taxon>
        <taxon>Geodermatophilus</taxon>
    </lineage>
</organism>
<dbReference type="InterPro" id="IPR003594">
    <property type="entry name" value="HATPase_dom"/>
</dbReference>
<evidence type="ECO:0000256" key="1">
    <source>
        <dbReference type="ARBA" id="ARBA00022527"/>
    </source>
</evidence>
<evidence type="ECO:0000259" key="3">
    <source>
        <dbReference type="Pfam" id="PF13581"/>
    </source>
</evidence>
<dbReference type="RefSeq" id="WP_387987814.1">
    <property type="nucleotide sequence ID" value="NZ_JBHSGR010000005.1"/>
</dbReference>
<dbReference type="CDD" id="cd16936">
    <property type="entry name" value="HATPase_RsbW-like"/>
    <property type="match status" value="1"/>
</dbReference>
<gene>
    <name evidence="5" type="ORF">ACFO3M_06850</name>
</gene>
<evidence type="ECO:0000313" key="6">
    <source>
        <dbReference type="Proteomes" id="UP001596025"/>
    </source>
</evidence>
<accession>A0ABV9LG13</accession>
<dbReference type="PANTHER" id="PTHR35526:SF3">
    <property type="entry name" value="ANTI-SIGMA-F FACTOR RSBW"/>
    <property type="match status" value="1"/>
</dbReference>
<comment type="caution">
    <text evidence="5">The sequence shown here is derived from an EMBL/GenBank/DDBJ whole genome shotgun (WGS) entry which is preliminary data.</text>
</comment>
<keyword evidence="1" id="KW-0418">Kinase</keyword>
<dbReference type="Proteomes" id="UP001596025">
    <property type="component" value="Unassembled WGS sequence"/>
</dbReference>
<dbReference type="NCBIfam" id="NF041045">
    <property type="entry name" value="RsbA_anti_sig"/>
    <property type="match status" value="1"/>
</dbReference>
<evidence type="ECO:0000313" key="5">
    <source>
        <dbReference type="EMBL" id="MFC4693101.1"/>
    </source>
</evidence>
<evidence type="ECO:0000256" key="2">
    <source>
        <dbReference type="SAM" id="MobiDB-lite"/>
    </source>
</evidence>
<feature type="domain" description="Histidine kinase/HSP90-like ATPase" evidence="3">
    <location>
        <begin position="229"/>
        <end position="342"/>
    </location>
</feature>
<dbReference type="Pfam" id="PF14417">
    <property type="entry name" value="MEDS"/>
    <property type="match status" value="1"/>
</dbReference>
<protein>
    <submittedName>
        <fullName evidence="5">Anti-sigma factor RsbA family regulatory protein</fullName>
    </submittedName>
</protein>
<keyword evidence="6" id="KW-1185">Reference proteome</keyword>
<dbReference type="Pfam" id="PF13581">
    <property type="entry name" value="HATPase_c_2"/>
    <property type="match status" value="1"/>
</dbReference>
<feature type="region of interest" description="Disordered" evidence="2">
    <location>
        <begin position="1"/>
        <end position="38"/>
    </location>
</feature>
<dbReference type="Gene3D" id="3.30.565.10">
    <property type="entry name" value="Histidine kinase-like ATPase, C-terminal domain"/>
    <property type="match status" value="1"/>
</dbReference>
<dbReference type="PANTHER" id="PTHR35526">
    <property type="entry name" value="ANTI-SIGMA-F FACTOR RSBW-RELATED"/>
    <property type="match status" value="1"/>
</dbReference>
<dbReference type="EMBL" id="JBHSGR010000005">
    <property type="protein sequence ID" value="MFC4693101.1"/>
    <property type="molecule type" value="Genomic_DNA"/>
</dbReference>
<dbReference type="InterPro" id="IPR047718">
    <property type="entry name" value="RsbA-like_anti_sig"/>
</dbReference>
<feature type="domain" description="MEDS" evidence="4">
    <location>
        <begin position="42"/>
        <end position="185"/>
    </location>
</feature>
<dbReference type="InterPro" id="IPR036890">
    <property type="entry name" value="HATPase_C_sf"/>
</dbReference>
<dbReference type="InterPro" id="IPR050267">
    <property type="entry name" value="Anti-sigma-factor_SerPK"/>
</dbReference>
<keyword evidence="1" id="KW-0808">Transferase</keyword>